<dbReference type="PROSITE" id="PS50853">
    <property type="entry name" value="FN3"/>
    <property type="match status" value="1"/>
</dbReference>
<dbReference type="PANTHER" id="PTHR30383:SF19">
    <property type="entry name" value="FIBRONECTIN TYPE-III DOMAIN-CONTAINING PROTEIN"/>
    <property type="match status" value="1"/>
</dbReference>
<dbReference type="InterPro" id="IPR036514">
    <property type="entry name" value="SGNH_hydro_sf"/>
</dbReference>
<evidence type="ECO:0000313" key="5">
    <source>
        <dbReference type="EMBL" id="GID70352.1"/>
    </source>
</evidence>
<dbReference type="RefSeq" id="WP_203754023.1">
    <property type="nucleotide sequence ID" value="NZ_BAAAUC010000035.1"/>
</dbReference>
<keyword evidence="3" id="KW-0732">Signal</keyword>
<keyword evidence="1" id="KW-0326">Glycosidase</keyword>
<organism evidence="5 6">
    <name type="scientific">Actinoplanes cyaneus</name>
    <dbReference type="NCBI Taxonomy" id="52696"/>
    <lineage>
        <taxon>Bacteria</taxon>
        <taxon>Bacillati</taxon>
        <taxon>Actinomycetota</taxon>
        <taxon>Actinomycetes</taxon>
        <taxon>Micromonosporales</taxon>
        <taxon>Micromonosporaceae</taxon>
        <taxon>Actinoplanes</taxon>
    </lineage>
</organism>
<dbReference type="Pfam" id="PF13472">
    <property type="entry name" value="Lipase_GDSL_2"/>
    <property type="match status" value="1"/>
</dbReference>
<feature type="domain" description="Fibronectin type-III" evidence="4">
    <location>
        <begin position="335"/>
        <end position="427"/>
    </location>
</feature>
<keyword evidence="2" id="KW-0624">Polysaccharide degradation</keyword>
<dbReference type="Gene3D" id="2.60.40.10">
    <property type="entry name" value="Immunoglobulins"/>
    <property type="match status" value="2"/>
</dbReference>
<gene>
    <name evidence="5" type="ORF">Acy02nite_82330</name>
</gene>
<dbReference type="EMBL" id="BOMH01000073">
    <property type="protein sequence ID" value="GID70352.1"/>
    <property type="molecule type" value="Genomic_DNA"/>
</dbReference>
<keyword evidence="1" id="KW-0378">Hydrolase</keyword>
<sequence length="631" mass="67377">MNITRRALIPAILLTFVCQALGGMPAMAAAATRVLIVGDSITQGSSGDYTWRYQLWKHLQASAPGATDFVGERTWLYDNIANTQGSTAYANPNFDRDHHAKWGQQLQLEKDEIAPAVSAAAPDVMLLLMGINDLTWGGESPATAFGNLQALLRNARAQRPSLRVVVGHTLSRWDLLGRVEQNVTDTAQLNALIDTLPSNPDFSYVRVARTDAGWNPQADTWDGTHPNGTGEVVIAGAFADALAGLGIGSAYGTRAAVQWPVSTVITTAASTAAAPAAGGSVSAIAGDNQATVSWTATGGASGYLIQQRQNGGAPDQLAWPVTGTSFTPGILAGDSLYDFRVVPVSDNGQIHLAWNAAPGANAYAIRSRDLTSGSGWTTLPLPVQATSYDLAGIPDHVYSFAIQPGKGVMTGVWSPEASQLIRRTGVPSAWSAQVRVKDYHGKRKAARDFARQWAGASEATWEDRYGTAGDDCTHFVSQALLTAGYPEMGEPSILDPIGFDRAVNDDGTWWRVNEDSPIRAGGLDGGYVKRNASGTFTLAPRLANHFALRSIYGLAQQVSDPRLLDYGDVILMETNNHGPGIDHAVIVTGFDATGYPLVSERSDPAVDKSLRLIESQNPRLILHNWHLLQLS</sequence>
<dbReference type="AlphaFoldDB" id="A0A919ITT1"/>
<protein>
    <recommendedName>
        <fullName evidence="4">Fibronectin type-III domain-containing protein</fullName>
    </recommendedName>
</protein>
<reference evidence="5" key="1">
    <citation type="submission" date="2021-01" db="EMBL/GenBank/DDBJ databases">
        <title>Whole genome shotgun sequence of Actinoplanes cyaneus NBRC 14990.</title>
        <authorList>
            <person name="Komaki H."/>
            <person name="Tamura T."/>
        </authorList>
    </citation>
    <scope>NUCLEOTIDE SEQUENCE</scope>
    <source>
        <strain evidence="5">NBRC 14990</strain>
    </source>
</reference>
<dbReference type="PANTHER" id="PTHR30383">
    <property type="entry name" value="THIOESTERASE 1/PROTEASE 1/LYSOPHOSPHOLIPASE L1"/>
    <property type="match status" value="1"/>
</dbReference>
<evidence type="ECO:0000256" key="1">
    <source>
        <dbReference type="ARBA" id="ARBA00023295"/>
    </source>
</evidence>
<accession>A0A919ITT1</accession>
<evidence type="ECO:0000256" key="2">
    <source>
        <dbReference type="ARBA" id="ARBA00023326"/>
    </source>
</evidence>
<dbReference type="InterPro" id="IPR003961">
    <property type="entry name" value="FN3_dom"/>
</dbReference>
<dbReference type="InterPro" id="IPR051532">
    <property type="entry name" value="Ester_Hydrolysis_Enzymes"/>
</dbReference>
<dbReference type="GO" id="GO:0016798">
    <property type="term" value="F:hydrolase activity, acting on glycosyl bonds"/>
    <property type="evidence" value="ECO:0007669"/>
    <property type="project" value="UniProtKB-KW"/>
</dbReference>
<dbReference type="SUPFAM" id="SSF52266">
    <property type="entry name" value="SGNH hydrolase"/>
    <property type="match status" value="1"/>
</dbReference>
<comment type="caution">
    <text evidence="5">The sequence shown here is derived from an EMBL/GenBank/DDBJ whole genome shotgun (WGS) entry which is preliminary data.</text>
</comment>
<proteinExistence type="predicted"/>
<evidence type="ECO:0000259" key="4">
    <source>
        <dbReference type="PROSITE" id="PS50853"/>
    </source>
</evidence>
<dbReference type="Proteomes" id="UP000619479">
    <property type="component" value="Unassembled WGS sequence"/>
</dbReference>
<keyword evidence="2" id="KW-0119">Carbohydrate metabolism</keyword>
<feature type="signal peptide" evidence="3">
    <location>
        <begin position="1"/>
        <end position="28"/>
    </location>
</feature>
<dbReference type="InterPro" id="IPR013783">
    <property type="entry name" value="Ig-like_fold"/>
</dbReference>
<name>A0A919ITT1_9ACTN</name>
<evidence type="ECO:0000256" key="3">
    <source>
        <dbReference type="SAM" id="SignalP"/>
    </source>
</evidence>
<keyword evidence="6" id="KW-1185">Reference proteome</keyword>
<dbReference type="InterPro" id="IPR013830">
    <property type="entry name" value="SGNH_hydro"/>
</dbReference>
<dbReference type="SUPFAM" id="SSF49265">
    <property type="entry name" value="Fibronectin type III"/>
    <property type="match status" value="1"/>
</dbReference>
<dbReference type="Gene3D" id="3.40.50.1110">
    <property type="entry name" value="SGNH hydrolase"/>
    <property type="match status" value="1"/>
</dbReference>
<dbReference type="InterPro" id="IPR036116">
    <property type="entry name" value="FN3_sf"/>
</dbReference>
<dbReference type="GO" id="GO:0004622">
    <property type="term" value="F:phosphatidylcholine lysophospholipase activity"/>
    <property type="evidence" value="ECO:0007669"/>
    <property type="project" value="TreeGrafter"/>
</dbReference>
<dbReference type="GO" id="GO:0000272">
    <property type="term" value="P:polysaccharide catabolic process"/>
    <property type="evidence" value="ECO:0007669"/>
    <property type="project" value="UniProtKB-KW"/>
</dbReference>
<evidence type="ECO:0000313" key="6">
    <source>
        <dbReference type="Proteomes" id="UP000619479"/>
    </source>
</evidence>
<feature type="chain" id="PRO_5037458522" description="Fibronectin type-III domain-containing protein" evidence="3">
    <location>
        <begin position="29"/>
        <end position="631"/>
    </location>
</feature>
<dbReference type="Pfam" id="PF12671">
    <property type="entry name" value="Amidase_6"/>
    <property type="match status" value="1"/>
</dbReference>
<dbReference type="InterPro" id="IPR024301">
    <property type="entry name" value="Amidase_6"/>
</dbReference>